<reference evidence="3" key="1">
    <citation type="submission" date="2022-08" db="EMBL/GenBank/DDBJ databases">
        <title>Genome Sequence of the sulphate-reducing bacterium, Pseudodesulfovibrio portus JCM14722.</title>
        <authorList>
            <person name="Kondo R."/>
            <person name="Kataoka T."/>
        </authorList>
    </citation>
    <scope>NUCLEOTIDE SEQUENCE</scope>
    <source>
        <strain evidence="3">JCM 14722</strain>
    </source>
</reference>
<keyword evidence="2" id="KW-0810">Translation regulation</keyword>
<comment type="similarity">
    <text evidence="1 2">Belongs to the Iojap/RsfS family.</text>
</comment>
<dbReference type="Gene3D" id="3.30.460.10">
    <property type="entry name" value="Beta Polymerase, domain 2"/>
    <property type="match status" value="1"/>
</dbReference>
<dbReference type="RefSeq" id="WP_264982582.1">
    <property type="nucleotide sequence ID" value="NZ_AP026708.1"/>
</dbReference>
<proteinExistence type="inferred from homology"/>
<protein>
    <recommendedName>
        <fullName evidence="2">Ribosomal silencing factor RsfS</fullName>
    </recommendedName>
</protein>
<dbReference type="InterPro" id="IPR043519">
    <property type="entry name" value="NT_sf"/>
</dbReference>
<keyword evidence="2" id="KW-0678">Repressor</keyword>
<dbReference type="NCBIfam" id="TIGR00090">
    <property type="entry name" value="rsfS_iojap_ybeB"/>
    <property type="match status" value="1"/>
</dbReference>
<accession>A0ABM8AMA9</accession>
<sequence>MLNKEKKFQDISSEAKARIVAGWLDDKQGDHIVIMDVSKMSSVTDMTMVVSARGMKHAQALADHLLDKCAEEKLEFLGMEGRQTGEWVLVDLNDVLVHIFLEELREFYNIEGMWAEAPRVEIDG</sequence>
<comment type="subunit">
    <text evidence="2">Interacts with ribosomal protein uL14 (rplN).</text>
</comment>
<evidence type="ECO:0000313" key="3">
    <source>
        <dbReference type="EMBL" id="BDQ32509.1"/>
    </source>
</evidence>
<dbReference type="SUPFAM" id="SSF81301">
    <property type="entry name" value="Nucleotidyltransferase"/>
    <property type="match status" value="1"/>
</dbReference>
<evidence type="ECO:0000313" key="4">
    <source>
        <dbReference type="Proteomes" id="UP001061361"/>
    </source>
</evidence>
<evidence type="ECO:0000256" key="1">
    <source>
        <dbReference type="ARBA" id="ARBA00010574"/>
    </source>
</evidence>
<comment type="subcellular location">
    <subcellularLocation>
        <location evidence="2">Cytoplasm</location>
    </subcellularLocation>
</comment>
<dbReference type="HAMAP" id="MF_01477">
    <property type="entry name" value="Iojap_RsfS"/>
    <property type="match status" value="1"/>
</dbReference>
<dbReference type="PANTHER" id="PTHR21043">
    <property type="entry name" value="IOJAP SUPERFAMILY ORTHOLOG"/>
    <property type="match status" value="1"/>
</dbReference>
<dbReference type="PANTHER" id="PTHR21043:SF0">
    <property type="entry name" value="MITOCHONDRIAL ASSEMBLY OF RIBOSOMAL LARGE SUBUNIT PROTEIN 1"/>
    <property type="match status" value="1"/>
</dbReference>
<organism evidence="3 4">
    <name type="scientific">Pseudodesulfovibrio portus</name>
    <dbReference type="NCBI Taxonomy" id="231439"/>
    <lineage>
        <taxon>Bacteria</taxon>
        <taxon>Pseudomonadati</taxon>
        <taxon>Thermodesulfobacteriota</taxon>
        <taxon>Desulfovibrionia</taxon>
        <taxon>Desulfovibrionales</taxon>
        <taxon>Desulfovibrionaceae</taxon>
    </lineage>
</organism>
<evidence type="ECO:0000256" key="2">
    <source>
        <dbReference type="HAMAP-Rule" id="MF_01477"/>
    </source>
</evidence>
<name>A0ABM8AMA9_9BACT</name>
<dbReference type="EMBL" id="AP026708">
    <property type="protein sequence ID" value="BDQ32509.1"/>
    <property type="molecule type" value="Genomic_DNA"/>
</dbReference>
<keyword evidence="2" id="KW-0963">Cytoplasm</keyword>
<comment type="function">
    <text evidence="2">Functions as a ribosomal silencing factor. Interacts with ribosomal protein uL14 (rplN), blocking formation of intersubunit bridge B8. Prevents association of the 30S and 50S ribosomal subunits and the formation of functional ribosomes, thus repressing translation.</text>
</comment>
<gene>
    <name evidence="2 3" type="primary">rsfS</name>
    <name evidence="3" type="ORF">JCM14722_00510</name>
</gene>
<keyword evidence="4" id="KW-1185">Reference proteome</keyword>
<dbReference type="Pfam" id="PF02410">
    <property type="entry name" value="RsfS"/>
    <property type="match status" value="1"/>
</dbReference>
<dbReference type="InterPro" id="IPR004394">
    <property type="entry name" value="Iojap/RsfS/C7orf30"/>
</dbReference>
<dbReference type="Proteomes" id="UP001061361">
    <property type="component" value="Chromosome"/>
</dbReference>